<accession>A0AAQ3NW30</accession>
<dbReference type="SMART" id="SM00654">
    <property type="entry name" value="eIF6"/>
    <property type="match status" value="1"/>
</dbReference>
<proteinExistence type="predicted"/>
<name>A0AAQ3NW30_VIGMU</name>
<keyword evidence="4" id="KW-1185">Reference proteome</keyword>
<keyword evidence="1" id="KW-0396">Initiation factor</keyword>
<protein>
    <submittedName>
        <fullName evidence="3">Uncharacterized protein</fullName>
    </submittedName>
</protein>
<evidence type="ECO:0000256" key="1">
    <source>
        <dbReference type="ARBA" id="ARBA00022540"/>
    </source>
</evidence>
<dbReference type="InterPro" id="IPR002769">
    <property type="entry name" value="eIF6"/>
</dbReference>
<dbReference type="AlphaFoldDB" id="A0AAQ3NW30"/>
<dbReference type="GO" id="GO:0042256">
    <property type="term" value="P:cytosolic ribosome assembly"/>
    <property type="evidence" value="ECO:0007669"/>
    <property type="project" value="InterPro"/>
</dbReference>
<dbReference type="SUPFAM" id="SSF55909">
    <property type="entry name" value="Pentein"/>
    <property type="match status" value="1"/>
</dbReference>
<keyword evidence="2" id="KW-0648">Protein biosynthesis</keyword>
<dbReference type="Gene3D" id="3.75.10.10">
    <property type="entry name" value="L-arginine/glycine Amidinotransferase, Chain A"/>
    <property type="match status" value="1"/>
</dbReference>
<organism evidence="3 4">
    <name type="scientific">Vigna mungo</name>
    <name type="common">Black gram</name>
    <name type="synonym">Phaseolus mungo</name>
    <dbReference type="NCBI Taxonomy" id="3915"/>
    <lineage>
        <taxon>Eukaryota</taxon>
        <taxon>Viridiplantae</taxon>
        <taxon>Streptophyta</taxon>
        <taxon>Embryophyta</taxon>
        <taxon>Tracheophyta</taxon>
        <taxon>Spermatophyta</taxon>
        <taxon>Magnoliopsida</taxon>
        <taxon>eudicotyledons</taxon>
        <taxon>Gunneridae</taxon>
        <taxon>Pentapetalae</taxon>
        <taxon>rosids</taxon>
        <taxon>fabids</taxon>
        <taxon>Fabales</taxon>
        <taxon>Fabaceae</taxon>
        <taxon>Papilionoideae</taxon>
        <taxon>50 kb inversion clade</taxon>
        <taxon>NPAAA clade</taxon>
        <taxon>indigoferoid/millettioid clade</taxon>
        <taxon>Phaseoleae</taxon>
        <taxon>Vigna</taxon>
    </lineage>
</organism>
<dbReference type="PANTHER" id="PTHR10784">
    <property type="entry name" value="TRANSLATION INITIATION FACTOR 6"/>
    <property type="match status" value="1"/>
</dbReference>
<sequence length="173" mass="19151">MKVNVKGGCRKKILEKSYMAGPLGLTDPTIWHDLRQLLFRRRRYLRFYLCRDLPFLSAALGLQFENNCEVGVFSKLTNAYCLVAIGGSESFYSVFEAELADVIPVVKTSIGGTRIIGRLCAGNETRMGFSCPIPPQIKALDFLSSQTEIHPIDSGNEICQTVTQHLIDDSGGC</sequence>
<dbReference type="Proteomes" id="UP001374535">
    <property type="component" value="Chromosome 4"/>
</dbReference>
<dbReference type="GO" id="GO:0043022">
    <property type="term" value="F:ribosome binding"/>
    <property type="evidence" value="ECO:0007669"/>
    <property type="project" value="InterPro"/>
</dbReference>
<evidence type="ECO:0000313" key="3">
    <source>
        <dbReference type="EMBL" id="WVZ15473.1"/>
    </source>
</evidence>
<gene>
    <name evidence="3" type="ORF">V8G54_013039</name>
</gene>
<evidence type="ECO:0000256" key="2">
    <source>
        <dbReference type="ARBA" id="ARBA00022917"/>
    </source>
</evidence>
<dbReference type="GO" id="GO:0003743">
    <property type="term" value="F:translation initiation factor activity"/>
    <property type="evidence" value="ECO:0007669"/>
    <property type="project" value="UniProtKB-KW"/>
</dbReference>
<evidence type="ECO:0000313" key="4">
    <source>
        <dbReference type="Proteomes" id="UP001374535"/>
    </source>
</evidence>
<dbReference type="EMBL" id="CP144697">
    <property type="protein sequence ID" value="WVZ15473.1"/>
    <property type="molecule type" value="Genomic_DNA"/>
</dbReference>
<reference evidence="3 4" key="1">
    <citation type="journal article" date="2023" name="Life. Sci Alliance">
        <title>Evolutionary insights into 3D genome organization and epigenetic landscape of Vigna mungo.</title>
        <authorList>
            <person name="Junaid A."/>
            <person name="Singh B."/>
            <person name="Bhatia S."/>
        </authorList>
    </citation>
    <scope>NUCLEOTIDE SEQUENCE [LARGE SCALE GENOMIC DNA]</scope>
    <source>
        <strain evidence="3">Urdbean</strain>
    </source>
</reference>
<dbReference type="Pfam" id="PF01912">
    <property type="entry name" value="eIF-6"/>
    <property type="match status" value="1"/>
</dbReference>